<protein>
    <submittedName>
        <fullName evidence="1">Uncharacterized protein</fullName>
    </submittedName>
</protein>
<dbReference type="AlphaFoldDB" id="A0A9X0C823"/>
<reference evidence="1" key="2">
    <citation type="journal article" date="2023" name="IMA Fungus">
        <title>Comparative genomic study of the Penicillium genus elucidates a diverse pangenome and 15 lateral gene transfer events.</title>
        <authorList>
            <person name="Petersen C."/>
            <person name="Sorensen T."/>
            <person name="Nielsen M.R."/>
            <person name="Sondergaard T.E."/>
            <person name="Sorensen J.L."/>
            <person name="Fitzpatrick D.A."/>
            <person name="Frisvad J.C."/>
            <person name="Nielsen K.L."/>
        </authorList>
    </citation>
    <scope>NUCLEOTIDE SEQUENCE</scope>
    <source>
        <strain evidence="1">IBT 29495</strain>
    </source>
</reference>
<accession>A0A9X0C823</accession>
<keyword evidence="2" id="KW-1185">Reference proteome</keyword>
<sequence length="59" mass="6529">MRSLAHSTATNVMNTIILETLMPMGLLTPPPSPPGKKDLEISQQQLGKIAKTIWQEQGW</sequence>
<dbReference type="Proteomes" id="UP001149954">
    <property type="component" value="Unassembled WGS sequence"/>
</dbReference>
<gene>
    <name evidence="1" type="ORF">N7463_001973</name>
</gene>
<dbReference type="EMBL" id="JAPWDS010000002">
    <property type="protein sequence ID" value="KAJ5512421.1"/>
    <property type="molecule type" value="Genomic_DNA"/>
</dbReference>
<name>A0A9X0C823_9EURO</name>
<evidence type="ECO:0000313" key="1">
    <source>
        <dbReference type="EMBL" id="KAJ5512421.1"/>
    </source>
</evidence>
<evidence type="ECO:0000313" key="2">
    <source>
        <dbReference type="Proteomes" id="UP001149954"/>
    </source>
</evidence>
<proteinExistence type="predicted"/>
<comment type="caution">
    <text evidence="1">The sequence shown here is derived from an EMBL/GenBank/DDBJ whole genome shotgun (WGS) entry which is preliminary data.</text>
</comment>
<organism evidence="1 2">
    <name type="scientific">Penicillium fimorum</name>
    <dbReference type="NCBI Taxonomy" id="1882269"/>
    <lineage>
        <taxon>Eukaryota</taxon>
        <taxon>Fungi</taxon>
        <taxon>Dikarya</taxon>
        <taxon>Ascomycota</taxon>
        <taxon>Pezizomycotina</taxon>
        <taxon>Eurotiomycetes</taxon>
        <taxon>Eurotiomycetidae</taxon>
        <taxon>Eurotiales</taxon>
        <taxon>Aspergillaceae</taxon>
        <taxon>Penicillium</taxon>
    </lineage>
</organism>
<reference evidence="1" key="1">
    <citation type="submission" date="2022-12" db="EMBL/GenBank/DDBJ databases">
        <authorList>
            <person name="Petersen C."/>
        </authorList>
    </citation>
    <scope>NUCLEOTIDE SEQUENCE</scope>
    <source>
        <strain evidence="1">IBT 29495</strain>
    </source>
</reference>